<evidence type="ECO:0000313" key="3">
    <source>
        <dbReference type="Proteomes" id="UP000321150"/>
    </source>
</evidence>
<feature type="coiled-coil region" evidence="1">
    <location>
        <begin position="16"/>
        <end position="47"/>
    </location>
</feature>
<dbReference type="Gene3D" id="3.40.30.10">
    <property type="entry name" value="Glutaredoxin"/>
    <property type="match status" value="1"/>
</dbReference>
<accession>A0A511Y8G9</accession>
<protein>
    <recommendedName>
        <fullName evidence="4">Alkyl hydroperoxide reductase subunit C/ Thiol specific antioxidant domain-containing protein</fullName>
    </recommendedName>
</protein>
<dbReference type="AlphaFoldDB" id="A0A511Y8G9"/>
<dbReference type="PROSITE" id="PS51257">
    <property type="entry name" value="PROKAR_LIPOPROTEIN"/>
    <property type="match status" value="1"/>
</dbReference>
<proteinExistence type="predicted"/>
<dbReference type="InterPro" id="IPR036249">
    <property type="entry name" value="Thioredoxin-like_sf"/>
</dbReference>
<dbReference type="Proteomes" id="UP000321150">
    <property type="component" value="Unassembled WGS sequence"/>
</dbReference>
<dbReference type="RefSeq" id="WP_111954705.1">
    <property type="nucleotide sequence ID" value="NZ_BJYI01000005.1"/>
</dbReference>
<dbReference type="OrthoDB" id="764461at2"/>
<dbReference type="EMBL" id="BJYI01000005">
    <property type="protein sequence ID" value="GEN71490.1"/>
    <property type="molecule type" value="Genomic_DNA"/>
</dbReference>
<evidence type="ECO:0008006" key="4">
    <source>
        <dbReference type="Google" id="ProtNLM"/>
    </source>
</evidence>
<gene>
    <name evidence="2" type="ORF">CLA01_15620</name>
</gene>
<dbReference type="SUPFAM" id="SSF52833">
    <property type="entry name" value="Thioredoxin-like"/>
    <property type="match status" value="1"/>
</dbReference>
<reference evidence="2 3" key="1">
    <citation type="submission" date="2019-07" db="EMBL/GenBank/DDBJ databases">
        <title>Whole genome shotgun sequence of Chryseobacterium lathyri NBRC 105250.</title>
        <authorList>
            <person name="Hosoyama A."/>
            <person name="Uohara A."/>
            <person name="Ohji S."/>
            <person name="Ichikawa N."/>
        </authorList>
    </citation>
    <scope>NUCLEOTIDE SEQUENCE [LARGE SCALE GENOMIC DNA]</scope>
    <source>
        <strain evidence="2 3">NBRC 105250</strain>
    </source>
</reference>
<keyword evidence="1" id="KW-0175">Coiled coil</keyword>
<evidence type="ECO:0000256" key="1">
    <source>
        <dbReference type="SAM" id="Coils"/>
    </source>
</evidence>
<comment type="caution">
    <text evidence="2">The sequence shown here is derived from an EMBL/GenBank/DDBJ whole genome shotgun (WGS) entry which is preliminary data.</text>
</comment>
<evidence type="ECO:0000313" key="2">
    <source>
        <dbReference type="EMBL" id="GEN71490.1"/>
    </source>
</evidence>
<name>A0A511Y8G9_9FLAO</name>
<organism evidence="2 3">
    <name type="scientific">Chryseobacterium lathyri</name>
    <dbReference type="NCBI Taxonomy" id="395933"/>
    <lineage>
        <taxon>Bacteria</taxon>
        <taxon>Pseudomonadati</taxon>
        <taxon>Bacteroidota</taxon>
        <taxon>Flavobacteriia</taxon>
        <taxon>Flavobacteriales</taxon>
        <taxon>Weeksellaceae</taxon>
        <taxon>Chryseobacterium group</taxon>
        <taxon>Chryseobacterium</taxon>
    </lineage>
</organism>
<sequence>MKHILALFIILSILSCESKEQKKERILKEFEKEAKELQKNQIDFSLNARPRYFSAKTTNGTVFNSQNYKDKNLVVFIYDKSYLKKSESYDMAEEFNTLYTKYKNDTYFIGIVEGFIEDEKELKNYLSHSQVLFEQIDNTKSYSKSEKLNYNLFCSPAKVLIGTNGKVIHSSCGGGNNMMIEQKLDSIRAIVK</sequence>